<keyword evidence="4" id="KW-0282">Flagellum</keyword>
<accession>A0A1H2FDZ6</accession>
<name>A0A1H2FDZ6_9PROT</name>
<comment type="function">
    <text evidence="1">Required for the efficient initiation of filament assembly.</text>
</comment>
<comment type="similarity">
    <text evidence="2">Belongs to the FlgN family.</text>
</comment>
<gene>
    <name evidence="4" type="ORF">SAMN05216406_12043</name>
</gene>
<dbReference type="InterPro" id="IPR036679">
    <property type="entry name" value="FlgN-like_sf"/>
</dbReference>
<keyword evidence="4" id="KW-0969">Cilium</keyword>
<keyword evidence="5" id="KW-1185">Reference proteome</keyword>
<dbReference type="InterPro" id="IPR007809">
    <property type="entry name" value="FlgN-like"/>
</dbReference>
<dbReference type="KEGG" id="nur:ATY38_08980"/>
<keyword evidence="4" id="KW-0966">Cell projection</keyword>
<evidence type="ECO:0000256" key="1">
    <source>
        <dbReference type="ARBA" id="ARBA00002397"/>
    </source>
</evidence>
<reference evidence="5" key="1">
    <citation type="submission" date="2016-10" db="EMBL/GenBank/DDBJ databases">
        <authorList>
            <person name="Varghese N."/>
            <person name="Submissions S."/>
        </authorList>
    </citation>
    <scope>NUCLEOTIDE SEQUENCE [LARGE SCALE GENOMIC DNA]</scope>
    <source>
        <strain evidence="5">Nm10</strain>
    </source>
</reference>
<dbReference type="GO" id="GO:0044780">
    <property type="term" value="P:bacterial-type flagellum assembly"/>
    <property type="evidence" value="ECO:0007669"/>
    <property type="project" value="InterPro"/>
</dbReference>
<dbReference type="Proteomes" id="UP000182882">
    <property type="component" value="Unassembled WGS sequence"/>
</dbReference>
<evidence type="ECO:0000313" key="5">
    <source>
        <dbReference type="Proteomes" id="UP000182882"/>
    </source>
</evidence>
<evidence type="ECO:0000256" key="3">
    <source>
        <dbReference type="ARBA" id="ARBA00022795"/>
    </source>
</evidence>
<dbReference type="AlphaFoldDB" id="A0A1H2FDZ6"/>
<dbReference type="EMBL" id="FNLN01000020">
    <property type="protein sequence ID" value="SDU05539.1"/>
    <property type="molecule type" value="Genomic_DNA"/>
</dbReference>
<dbReference type="SUPFAM" id="SSF140566">
    <property type="entry name" value="FlgN-like"/>
    <property type="match status" value="1"/>
</dbReference>
<sequence>MPCCTDVTYLMNELKAESNALRIFIEILKKEESALIEGKLEEIDHLASNKTKLIQELIQHDDHRNVFFLKIGLPTERKSIDSWLTELAEQNSSFSEIKALWKELLDLAKTARQFTYSNGLIIANRLQHNLRSFAALHGAAGNVALYGPKGQPYI</sequence>
<proteinExistence type="inferred from homology"/>
<organism evidence="4 5">
    <name type="scientific">Nitrosomonas ureae</name>
    <dbReference type="NCBI Taxonomy" id="44577"/>
    <lineage>
        <taxon>Bacteria</taxon>
        <taxon>Pseudomonadati</taxon>
        <taxon>Pseudomonadota</taxon>
        <taxon>Betaproteobacteria</taxon>
        <taxon>Nitrosomonadales</taxon>
        <taxon>Nitrosomonadaceae</taxon>
        <taxon>Nitrosomonas</taxon>
    </lineage>
</organism>
<evidence type="ECO:0000313" key="4">
    <source>
        <dbReference type="EMBL" id="SDU05539.1"/>
    </source>
</evidence>
<evidence type="ECO:0000256" key="2">
    <source>
        <dbReference type="ARBA" id="ARBA00007703"/>
    </source>
</evidence>
<keyword evidence="3" id="KW-1005">Bacterial flagellum biogenesis</keyword>
<dbReference type="Gene3D" id="1.20.58.300">
    <property type="entry name" value="FlgN-like"/>
    <property type="match status" value="1"/>
</dbReference>
<dbReference type="Pfam" id="PF05130">
    <property type="entry name" value="FlgN"/>
    <property type="match status" value="1"/>
</dbReference>
<protein>
    <submittedName>
        <fullName evidence="4">Flagella synthesis protein FlgN</fullName>
    </submittedName>
</protein>